<dbReference type="Proteomes" id="UP000192266">
    <property type="component" value="Unassembled WGS sequence"/>
</dbReference>
<accession>A0A1W1W4T4</accession>
<organism evidence="2 3">
    <name type="scientific">Hymenobacter roseosalivarius DSM 11622</name>
    <dbReference type="NCBI Taxonomy" id="645990"/>
    <lineage>
        <taxon>Bacteria</taxon>
        <taxon>Pseudomonadati</taxon>
        <taxon>Bacteroidota</taxon>
        <taxon>Cytophagia</taxon>
        <taxon>Cytophagales</taxon>
        <taxon>Hymenobacteraceae</taxon>
        <taxon>Hymenobacter</taxon>
    </lineage>
</organism>
<dbReference type="EMBL" id="FWWW01000113">
    <property type="protein sequence ID" value="SMC00652.1"/>
    <property type="molecule type" value="Genomic_DNA"/>
</dbReference>
<sequence>MSTNKRFRGLSSYFAVDREWEQHYRKGRKTPSVSGEDTPACWHSTNEGPQLRLDC</sequence>
<evidence type="ECO:0000313" key="3">
    <source>
        <dbReference type="Proteomes" id="UP000192266"/>
    </source>
</evidence>
<proteinExistence type="predicted"/>
<reference evidence="2 3" key="1">
    <citation type="submission" date="2017-04" db="EMBL/GenBank/DDBJ databases">
        <authorList>
            <person name="Afonso C.L."/>
            <person name="Miller P.J."/>
            <person name="Scott M.A."/>
            <person name="Spackman E."/>
            <person name="Goraichik I."/>
            <person name="Dimitrov K.M."/>
            <person name="Suarez D.L."/>
            <person name="Swayne D.E."/>
        </authorList>
    </citation>
    <scope>NUCLEOTIDE SEQUENCE [LARGE SCALE GENOMIC DNA]</scope>
    <source>
        <strain evidence="2 3">DSM 11622</strain>
    </source>
</reference>
<evidence type="ECO:0000256" key="1">
    <source>
        <dbReference type="SAM" id="MobiDB-lite"/>
    </source>
</evidence>
<gene>
    <name evidence="2" type="ORF">SAMN00120144_4319</name>
</gene>
<feature type="region of interest" description="Disordered" evidence="1">
    <location>
        <begin position="25"/>
        <end position="55"/>
    </location>
</feature>
<protein>
    <submittedName>
        <fullName evidence="2">Uncharacterized protein</fullName>
    </submittedName>
</protein>
<keyword evidence="3" id="KW-1185">Reference proteome</keyword>
<evidence type="ECO:0000313" key="2">
    <source>
        <dbReference type="EMBL" id="SMC00652.1"/>
    </source>
</evidence>
<name>A0A1W1W4T4_9BACT</name>
<dbReference type="AlphaFoldDB" id="A0A1W1W4T4"/>